<dbReference type="EMBL" id="KZ852043">
    <property type="protein sequence ID" value="RDH34561.1"/>
    <property type="molecule type" value="Genomic_DNA"/>
</dbReference>
<evidence type="ECO:0000313" key="3">
    <source>
        <dbReference type="Proteomes" id="UP000253729"/>
    </source>
</evidence>
<reference evidence="2 3" key="1">
    <citation type="submission" date="2018-07" db="EMBL/GenBank/DDBJ databases">
        <title>The genomes of Aspergillus section Nigri reveals drivers in fungal speciation.</title>
        <authorList>
            <consortium name="DOE Joint Genome Institute"/>
            <person name="Vesth T.C."/>
            <person name="Nybo J."/>
            <person name="Theobald S."/>
            <person name="Brandl J."/>
            <person name="Frisvad J.C."/>
            <person name="Nielsen K.F."/>
            <person name="Lyhne E.K."/>
            <person name="Kogle M.E."/>
            <person name="Kuo A."/>
            <person name="Riley R."/>
            <person name="Clum A."/>
            <person name="Nolan M."/>
            <person name="Lipzen A."/>
            <person name="Salamov A."/>
            <person name="Henrissat B."/>
            <person name="Wiebenga A."/>
            <person name="De vries R.P."/>
            <person name="Grigoriev I.V."/>
            <person name="Mortensen U.H."/>
            <person name="Andersen M.R."/>
            <person name="Baker S.E."/>
        </authorList>
    </citation>
    <scope>NUCLEOTIDE SEQUENCE [LARGE SCALE GENOMIC DNA]</scope>
    <source>
        <strain evidence="2 3">CBS 139.54b</strain>
    </source>
</reference>
<accession>A0A3F3Q5V7</accession>
<gene>
    <name evidence="2" type="ORF">BDQ94DRAFT_141753</name>
</gene>
<sequence>MNLPSRTANPSVPQSRHGWLGSGSCRHWMYYISSRDQRQIQSGRSVILSWTTGSLFMLTALREGSVQNRQRQPENDSVVGLGTTTSCSVNAHSHTINTTNHTYLLPGSTQMKSRPTDRRVEGPGQRSVLHRRWSPHSTFPSHSVFPLSSDVQLSLT</sequence>
<organism evidence="2 3">
    <name type="scientific">Aspergillus welwitschiae</name>
    <dbReference type="NCBI Taxonomy" id="1341132"/>
    <lineage>
        <taxon>Eukaryota</taxon>
        <taxon>Fungi</taxon>
        <taxon>Dikarya</taxon>
        <taxon>Ascomycota</taxon>
        <taxon>Pezizomycotina</taxon>
        <taxon>Eurotiomycetes</taxon>
        <taxon>Eurotiomycetidae</taxon>
        <taxon>Eurotiales</taxon>
        <taxon>Aspergillaceae</taxon>
        <taxon>Aspergillus</taxon>
        <taxon>Aspergillus subgen. Circumdati</taxon>
    </lineage>
</organism>
<dbReference type="GeneID" id="38134239"/>
<name>A0A3F3Q5V7_9EURO</name>
<evidence type="ECO:0000256" key="1">
    <source>
        <dbReference type="SAM" id="MobiDB-lite"/>
    </source>
</evidence>
<proteinExistence type="predicted"/>
<dbReference type="AlphaFoldDB" id="A0A3F3Q5V7"/>
<evidence type="ECO:0000313" key="2">
    <source>
        <dbReference type="EMBL" id="RDH34561.1"/>
    </source>
</evidence>
<protein>
    <submittedName>
        <fullName evidence="2">Uncharacterized protein</fullName>
    </submittedName>
</protein>
<feature type="region of interest" description="Disordered" evidence="1">
    <location>
        <begin position="105"/>
        <end position="132"/>
    </location>
</feature>
<dbReference type="Proteomes" id="UP000253729">
    <property type="component" value="Unassembled WGS sequence"/>
</dbReference>
<dbReference type="RefSeq" id="XP_026627583.1">
    <property type="nucleotide sequence ID" value="XM_026765883.1"/>
</dbReference>
<keyword evidence="3" id="KW-1185">Reference proteome</keyword>